<keyword evidence="2" id="KW-0813">Transport</keyword>
<name>A0A9D2SNA2_9FIRM</name>
<reference evidence="6" key="1">
    <citation type="journal article" date="2021" name="PeerJ">
        <title>Extensive microbial diversity within the chicken gut microbiome revealed by metagenomics and culture.</title>
        <authorList>
            <person name="Gilroy R."/>
            <person name="Ravi A."/>
            <person name="Getino M."/>
            <person name="Pursley I."/>
            <person name="Horton D.L."/>
            <person name="Alikhan N.F."/>
            <person name="Baker D."/>
            <person name="Gharbi K."/>
            <person name="Hall N."/>
            <person name="Watson M."/>
            <person name="Adriaenssens E.M."/>
            <person name="Foster-Nyarko E."/>
            <person name="Jarju S."/>
            <person name="Secka A."/>
            <person name="Antonio M."/>
            <person name="Oren A."/>
            <person name="Chaudhuri R.R."/>
            <person name="La Ragione R."/>
            <person name="Hildebrand F."/>
            <person name="Pallen M.J."/>
        </authorList>
    </citation>
    <scope>NUCLEOTIDE SEQUENCE</scope>
    <source>
        <strain evidence="6">CHK185-5351</strain>
    </source>
</reference>
<dbReference type="InterPro" id="IPR003439">
    <property type="entry name" value="ABC_transporter-like_ATP-bd"/>
</dbReference>
<reference evidence="6" key="2">
    <citation type="submission" date="2021-04" db="EMBL/GenBank/DDBJ databases">
        <authorList>
            <person name="Gilroy R."/>
        </authorList>
    </citation>
    <scope>NUCLEOTIDE SEQUENCE</scope>
    <source>
        <strain evidence="6">CHK185-5351</strain>
    </source>
</reference>
<accession>A0A9D2SNA2</accession>
<feature type="domain" description="ABC transporter" evidence="5">
    <location>
        <begin position="2"/>
        <end position="233"/>
    </location>
</feature>
<evidence type="ECO:0000313" key="6">
    <source>
        <dbReference type="EMBL" id="HJC15582.1"/>
    </source>
</evidence>
<evidence type="ECO:0000256" key="3">
    <source>
        <dbReference type="ARBA" id="ARBA00022741"/>
    </source>
</evidence>
<dbReference type="Gene3D" id="3.40.50.300">
    <property type="entry name" value="P-loop containing nucleotide triphosphate hydrolases"/>
    <property type="match status" value="1"/>
</dbReference>
<dbReference type="CDD" id="cd03230">
    <property type="entry name" value="ABC_DR_subfamily_A"/>
    <property type="match status" value="1"/>
</dbReference>
<dbReference type="Pfam" id="PF00005">
    <property type="entry name" value="ABC_tran"/>
    <property type="match status" value="1"/>
</dbReference>
<dbReference type="InterPro" id="IPR027417">
    <property type="entry name" value="P-loop_NTPase"/>
</dbReference>
<proteinExistence type="inferred from homology"/>
<dbReference type="AlphaFoldDB" id="A0A9D2SNA2"/>
<dbReference type="GO" id="GO:0016887">
    <property type="term" value="F:ATP hydrolysis activity"/>
    <property type="evidence" value="ECO:0007669"/>
    <property type="project" value="InterPro"/>
</dbReference>
<evidence type="ECO:0000256" key="1">
    <source>
        <dbReference type="ARBA" id="ARBA00005417"/>
    </source>
</evidence>
<evidence type="ECO:0000259" key="5">
    <source>
        <dbReference type="PROSITE" id="PS50893"/>
    </source>
</evidence>
<evidence type="ECO:0000313" key="7">
    <source>
        <dbReference type="Proteomes" id="UP000823849"/>
    </source>
</evidence>
<dbReference type="SUPFAM" id="SSF52540">
    <property type="entry name" value="P-loop containing nucleoside triphosphate hydrolases"/>
    <property type="match status" value="1"/>
</dbReference>
<dbReference type="EMBL" id="DWWU01000030">
    <property type="protein sequence ID" value="HJC15582.1"/>
    <property type="molecule type" value="Genomic_DNA"/>
</dbReference>
<keyword evidence="4 6" id="KW-0067">ATP-binding</keyword>
<dbReference type="Proteomes" id="UP000823849">
    <property type="component" value="Unassembled WGS sequence"/>
</dbReference>
<organism evidence="6 7">
    <name type="scientific">Candidatus Fusicatenibacter intestinigallinarum</name>
    <dbReference type="NCBI Taxonomy" id="2838598"/>
    <lineage>
        <taxon>Bacteria</taxon>
        <taxon>Bacillati</taxon>
        <taxon>Bacillota</taxon>
        <taxon>Clostridia</taxon>
        <taxon>Lachnospirales</taxon>
        <taxon>Lachnospiraceae</taxon>
        <taxon>Fusicatenibacter</taxon>
    </lineage>
</organism>
<comment type="similarity">
    <text evidence="1">Belongs to the ABC transporter superfamily.</text>
</comment>
<protein>
    <submittedName>
        <fullName evidence="6">ABC transporter ATP-binding protein</fullName>
    </submittedName>
</protein>
<evidence type="ECO:0000256" key="2">
    <source>
        <dbReference type="ARBA" id="ARBA00022448"/>
    </source>
</evidence>
<dbReference type="InterPro" id="IPR003593">
    <property type="entry name" value="AAA+_ATPase"/>
</dbReference>
<dbReference type="PANTHER" id="PTHR43335:SF3">
    <property type="entry name" value="ABC TRANSPORTER"/>
    <property type="match status" value="1"/>
</dbReference>
<dbReference type="GO" id="GO:0005524">
    <property type="term" value="F:ATP binding"/>
    <property type="evidence" value="ECO:0007669"/>
    <property type="project" value="UniProtKB-KW"/>
</dbReference>
<sequence>MLRIEKLYKRYNRKENALDGLDMEVEKGELYGFVGPNGAGKTTTLRIITGLLKPDSGEIWLDGQRTTKDMKLQKSMIGFVPDFFGLYENLTVIEYLEFFAAAYGIYQKAGTVRSYEVLELVNLRGMEEVFVDEMSRGMQQRLCLARALLNQPKLLVLDEPNSGLDPRTRKEFQLLLQQLQKEGYTILISSHILSELSDMCTSIGIINQGKMVLQGKIDHIMLSIDSSNPLRITVLNKIKQAVRLIRANPQVERISVEENKIAAWFSGSREEEARLLRELVDAGILVVAFAREHNSLESLFFHLTGGVREGEEV</sequence>
<dbReference type="SMART" id="SM00382">
    <property type="entry name" value="AAA"/>
    <property type="match status" value="1"/>
</dbReference>
<dbReference type="PANTHER" id="PTHR43335">
    <property type="entry name" value="ABC TRANSPORTER, ATP-BINDING PROTEIN"/>
    <property type="match status" value="1"/>
</dbReference>
<comment type="caution">
    <text evidence="6">The sequence shown here is derived from an EMBL/GenBank/DDBJ whole genome shotgun (WGS) entry which is preliminary data.</text>
</comment>
<keyword evidence="3" id="KW-0547">Nucleotide-binding</keyword>
<gene>
    <name evidence="6" type="ORF">H9705_07125</name>
</gene>
<dbReference type="PROSITE" id="PS50893">
    <property type="entry name" value="ABC_TRANSPORTER_2"/>
    <property type="match status" value="1"/>
</dbReference>
<evidence type="ECO:0000256" key="4">
    <source>
        <dbReference type="ARBA" id="ARBA00022840"/>
    </source>
</evidence>